<name>A0A7Y4F181_VIBAL</name>
<accession>A0A7Y4F181</accession>
<evidence type="ECO:0000313" key="2">
    <source>
        <dbReference type="EMBL" id="NOI12149.1"/>
    </source>
</evidence>
<feature type="chain" id="PRO_5030763144" description="Outer membrane protein beta-barrel domain-containing protein" evidence="1">
    <location>
        <begin position="21"/>
        <end position="200"/>
    </location>
</feature>
<comment type="caution">
    <text evidence="2">The sequence shown here is derived from an EMBL/GenBank/DDBJ whole genome shotgun (WGS) entry which is preliminary data.</text>
</comment>
<dbReference type="Proteomes" id="UP000532247">
    <property type="component" value="Unassembled WGS sequence"/>
</dbReference>
<protein>
    <recommendedName>
        <fullName evidence="4">Outer membrane protein beta-barrel domain-containing protein</fullName>
    </recommendedName>
</protein>
<evidence type="ECO:0008006" key="4">
    <source>
        <dbReference type="Google" id="ProtNLM"/>
    </source>
</evidence>
<dbReference type="AlphaFoldDB" id="A0A7Y4F181"/>
<evidence type="ECO:0000313" key="3">
    <source>
        <dbReference type="Proteomes" id="UP000532247"/>
    </source>
</evidence>
<keyword evidence="1" id="KW-0732">Signal</keyword>
<reference evidence="2 3" key="1">
    <citation type="submission" date="2019-09" db="EMBL/GenBank/DDBJ databases">
        <title>Draft genome sequencing and comparative genomics of hatchery-associated Vibrios.</title>
        <authorList>
            <person name="Kehlet-Delgado H."/>
            <person name="Mueller R.S."/>
        </authorList>
    </citation>
    <scope>NUCLEOTIDE SEQUENCE [LARGE SCALE GENOMIC DNA]</scope>
    <source>
        <strain evidence="2 3">081416A</strain>
    </source>
</reference>
<proteinExistence type="predicted"/>
<feature type="signal peptide" evidence="1">
    <location>
        <begin position="1"/>
        <end position="20"/>
    </location>
</feature>
<evidence type="ECO:0000256" key="1">
    <source>
        <dbReference type="SAM" id="SignalP"/>
    </source>
</evidence>
<gene>
    <name evidence="2" type="ORF">F0254_25445</name>
</gene>
<organism evidence="2 3">
    <name type="scientific">Vibrio alginolyticus</name>
    <dbReference type="NCBI Taxonomy" id="663"/>
    <lineage>
        <taxon>Bacteria</taxon>
        <taxon>Pseudomonadati</taxon>
        <taxon>Pseudomonadota</taxon>
        <taxon>Gammaproteobacteria</taxon>
        <taxon>Vibrionales</taxon>
        <taxon>Vibrionaceae</taxon>
        <taxon>Vibrio</taxon>
    </lineage>
</organism>
<sequence length="200" mass="22335">MKKANILIGFILTMPNLANAETNYFNSFSFGVQAGQNNGLEQYLGSSYAKKGEQDLVGGYAMLTTTFNKHVFFEAEFTGMSTGKTQYRDHYAGLGINGYANGTFPFLSLGINRIDVERGSGKFNEYSPSAHLGVKFVPISFLTLTPSYRYSHVDKDPMNKFSLTGEINFTDHFALELGASYKTYRESEQWSGISGLKFYF</sequence>
<dbReference type="EMBL" id="VTYF01000034">
    <property type="protein sequence ID" value="NOI12149.1"/>
    <property type="molecule type" value="Genomic_DNA"/>
</dbReference>
<dbReference type="RefSeq" id="WP_171346333.1">
    <property type="nucleotide sequence ID" value="NZ_VTYF01000034.1"/>
</dbReference>